<dbReference type="Gene3D" id="1.10.472.80">
    <property type="entry name" value="Ypt/Rab-GAP domain of gyp1p, domain 3"/>
    <property type="match status" value="1"/>
</dbReference>
<comment type="caution">
    <text evidence="5">The sequence shown here is derived from an EMBL/GenBank/DDBJ whole genome shotgun (WGS) entry which is preliminary data.</text>
</comment>
<proteinExistence type="predicted"/>
<dbReference type="AlphaFoldDB" id="A0A8K0TSF7"/>
<evidence type="ECO:0000313" key="5">
    <source>
        <dbReference type="EMBL" id="KAH7375599.1"/>
    </source>
</evidence>
<dbReference type="SUPFAM" id="SSF47923">
    <property type="entry name" value="Ypt/Rab-GAP domain of gyp1p"/>
    <property type="match status" value="1"/>
</dbReference>
<feature type="transmembrane region" description="Helical" evidence="3">
    <location>
        <begin position="357"/>
        <end position="378"/>
    </location>
</feature>
<evidence type="ECO:0000256" key="3">
    <source>
        <dbReference type="SAM" id="Phobius"/>
    </source>
</evidence>
<dbReference type="GO" id="GO:0006888">
    <property type="term" value="P:endoplasmic reticulum to Golgi vesicle-mediated transport"/>
    <property type="evidence" value="ECO:0007669"/>
    <property type="project" value="TreeGrafter"/>
</dbReference>
<dbReference type="InterPro" id="IPR035969">
    <property type="entry name" value="Rab-GAP_TBC_sf"/>
</dbReference>
<dbReference type="SMART" id="SM00164">
    <property type="entry name" value="TBC"/>
    <property type="match status" value="1"/>
</dbReference>
<dbReference type="PANTHER" id="PTHR20913">
    <property type="entry name" value="TBC1 DOMAIN FAMILY MEMBER 20/GTPASE"/>
    <property type="match status" value="1"/>
</dbReference>
<organism evidence="5 6">
    <name type="scientific">Plectosphaerella cucumerina</name>
    <dbReference type="NCBI Taxonomy" id="40658"/>
    <lineage>
        <taxon>Eukaryota</taxon>
        <taxon>Fungi</taxon>
        <taxon>Dikarya</taxon>
        <taxon>Ascomycota</taxon>
        <taxon>Pezizomycotina</taxon>
        <taxon>Sordariomycetes</taxon>
        <taxon>Hypocreomycetidae</taxon>
        <taxon>Glomerellales</taxon>
        <taxon>Plectosphaerellaceae</taxon>
        <taxon>Plectosphaerella</taxon>
    </lineage>
</organism>
<evidence type="ECO:0000259" key="4">
    <source>
        <dbReference type="PROSITE" id="PS50086"/>
    </source>
</evidence>
<dbReference type="InterPro" id="IPR045913">
    <property type="entry name" value="TBC20/Gyp8-like"/>
</dbReference>
<reference evidence="5" key="1">
    <citation type="journal article" date="2021" name="Nat. Commun.">
        <title>Genetic determinants of endophytism in the Arabidopsis root mycobiome.</title>
        <authorList>
            <person name="Mesny F."/>
            <person name="Miyauchi S."/>
            <person name="Thiergart T."/>
            <person name="Pickel B."/>
            <person name="Atanasova L."/>
            <person name="Karlsson M."/>
            <person name="Huettel B."/>
            <person name="Barry K.W."/>
            <person name="Haridas S."/>
            <person name="Chen C."/>
            <person name="Bauer D."/>
            <person name="Andreopoulos W."/>
            <person name="Pangilinan J."/>
            <person name="LaButti K."/>
            <person name="Riley R."/>
            <person name="Lipzen A."/>
            <person name="Clum A."/>
            <person name="Drula E."/>
            <person name="Henrissat B."/>
            <person name="Kohler A."/>
            <person name="Grigoriev I.V."/>
            <person name="Martin F.M."/>
            <person name="Hacquard S."/>
        </authorList>
    </citation>
    <scope>NUCLEOTIDE SEQUENCE</scope>
    <source>
        <strain evidence="5">MPI-CAGE-AT-0016</strain>
    </source>
</reference>
<evidence type="ECO:0000256" key="2">
    <source>
        <dbReference type="SAM" id="MobiDB-lite"/>
    </source>
</evidence>
<keyword evidence="3" id="KW-0812">Transmembrane</keyword>
<dbReference type="Gene3D" id="1.10.8.1310">
    <property type="match status" value="1"/>
</dbReference>
<accession>A0A8K0TSF7</accession>
<dbReference type="OrthoDB" id="206700at2759"/>
<evidence type="ECO:0000313" key="6">
    <source>
        <dbReference type="Proteomes" id="UP000813385"/>
    </source>
</evidence>
<feature type="region of interest" description="Disordered" evidence="2">
    <location>
        <begin position="67"/>
        <end position="86"/>
    </location>
</feature>
<dbReference type="FunFam" id="1.10.472.80:FF:000060">
    <property type="entry name" value="TBC domain protein, putative"/>
    <property type="match status" value="1"/>
</dbReference>
<dbReference type="GO" id="GO:0005096">
    <property type="term" value="F:GTPase activator activity"/>
    <property type="evidence" value="ECO:0007669"/>
    <property type="project" value="UniProtKB-KW"/>
</dbReference>
<dbReference type="Proteomes" id="UP000813385">
    <property type="component" value="Unassembled WGS sequence"/>
</dbReference>
<dbReference type="GO" id="GO:0005789">
    <property type="term" value="C:endoplasmic reticulum membrane"/>
    <property type="evidence" value="ECO:0007669"/>
    <property type="project" value="TreeGrafter"/>
</dbReference>
<dbReference type="InterPro" id="IPR000195">
    <property type="entry name" value="Rab-GAP-TBC_dom"/>
</dbReference>
<keyword evidence="1" id="KW-0343">GTPase activation</keyword>
<keyword evidence="3" id="KW-0472">Membrane</keyword>
<dbReference type="PROSITE" id="PS50086">
    <property type="entry name" value="TBC_RABGAP"/>
    <property type="match status" value="1"/>
</dbReference>
<name>A0A8K0TSF7_9PEZI</name>
<evidence type="ECO:0000256" key="1">
    <source>
        <dbReference type="ARBA" id="ARBA00022468"/>
    </source>
</evidence>
<keyword evidence="3" id="KW-1133">Transmembrane helix</keyword>
<gene>
    <name evidence="5" type="ORF">B0T11DRAFT_235174</name>
</gene>
<dbReference type="Pfam" id="PF00566">
    <property type="entry name" value="RabGAP-TBC"/>
    <property type="match status" value="1"/>
</dbReference>
<keyword evidence="6" id="KW-1185">Reference proteome</keyword>
<feature type="domain" description="Rab-GAP TBC" evidence="4">
    <location>
        <begin position="48"/>
        <end position="240"/>
    </location>
</feature>
<sequence length="405" mass="45964">MERSAHTDRPADAAEDEYRSRKRAEILDACRWRLVGALETLGESRGGFLDDELRSMAWPILLGVSDGSEKPHSEADDTDASWKSLPRHKDEEQVQLDVNRAFIYYPRDQTDAELTRRKSELSDLIVSVLRRYPFLCYFQGYHDICQVFLLVLPSATLRSRLVARLSVLRIRDFMLTTLEPTVAQLRLIPDILGAADASLRRHLSGTEPFYALAGTLTMYAHDVQAYGDIARLFDVLLVREPVFSVYMFAQIVLDRRDELFEQAEEDPSMLHLILSKMPQGMDFEKLIADTTALYRRYPPESLPAWKRISKASCLKTAKSIDVCAAQTMAEGEACFQKQLAELAAAERRKKLFRALWAHRKAVGGVGVAVMVGVIAVLLRRHTGLLTFLPSVWSGWSNSTTWTYKF</sequence>
<dbReference type="EMBL" id="JAGPXD010000001">
    <property type="protein sequence ID" value="KAH7375599.1"/>
    <property type="molecule type" value="Genomic_DNA"/>
</dbReference>
<protein>
    <submittedName>
        <fullName evidence="5">GTPase-activating protein gyp10</fullName>
    </submittedName>
</protein>
<dbReference type="PANTHER" id="PTHR20913:SF7">
    <property type="entry name" value="RE60063P"/>
    <property type="match status" value="1"/>
</dbReference>